<reference evidence="2" key="1">
    <citation type="submission" date="2021-10" db="EMBL/GenBank/DDBJ databases">
        <title>Tropical sea cucumber genome reveals ecological adaptation and Cuvierian tubules defense mechanism.</title>
        <authorList>
            <person name="Chen T."/>
        </authorList>
    </citation>
    <scope>NUCLEOTIDE SEQUENCE</scope>
    <source>
        <strain evidence="2">Nanhai2018</strain>
        <tissue evidence="2">Muscle</tissue>
    </source>
</reference>
<accession>A0A9Q1GX21</accession>
<dbReference type="AlphaFoldDB" id="A0A9Q1GX21"/>
<evidence type="ECO:0000313" key="2">
    <source>
        <dbReference type="EMBL" id="KAJ8027269.1"/>
    </source>
</evidence>
<proteinExistence type="predicted"/>
<sequence>MFQSSKGIFESHCQFQAVFCSNGRYSPTVDESTLESAGSLGESSASPNKNPGSAPLNLRICGNFPSFLSICIKGHHSGMLPVGRQTGISPFYPVRSLPSYNPK</sequence>
<evidence type="ECO:0000313" key="3">
    <source>
        <dbReference type="Proteomes" id="UP001152320"/>
    </source>
</evidence>
<dbReference type="Proteomes" id="UP001152320">
    <property type="component" value="Chromosome 16"/>
</dbReference>
<name>A0A9Q1GX21_HOLLE</name>
<gene>
    <name evidence="2" type="ORF">HOLleu_32370</name>
</gene>
<comment type="caution">
    <text evidence="2">The sequence shown here is derived from an EMBL/GenBank/DDBJ whole genome shotgun (WGS) entry which is preliminary data.</text>
</comment>
<evidence type="ECO:0000256" key="1">
    <source>
        <dbReference type="SAM" id="MobiDB-lite"/>
    </source>
</evidence>
<feature type="region of interest" description="Disordered" evidence="1">
    <location>
        <begin position="29"/>
        <end position="51"/>
    </location>
</feature>
<keyword evidence="3" id="KW-1185">Reference proteome</keyword>
<protein>
    <submittedName>
        <fullName evidence="2">Uncharacterized protein</fullName>
    </submittedName>
</protein>
<organism evidence="2 3">
    <name type="scientific">Holothuria leucospilota</name>
    <name type="common">Black long sea cucumber</name>
    <name type="synonym">Mertensiothuria leucospilota</name>
    <dbReference type="NCBI Taxonomy" id="206669"/>
    <lineage>
        <taxon>Eukaryota</taxon>
        <taxon>Metazoa</taxon>
        <taxon>Echinodermata</taxon>
        <taxon>Eleutherozoa</taxon>
        <taxon>Echinozoa</taxon>
        <taxon>Holothuroidea</taxon>
        <taxon>Aspidochirotacea</taxon>
        <taxon>Aspidochirotida</taxon>
        <taxon>Holothuriidae</taxon>
        <taxon>Holothuria</taxon>
    </lineage>
</organism>
<dbReference type="EMBL" id="JAIZAY010000016">
    <property type="protein sequence ID" value="KAJ8027269.1"/>
    <property type="molecule type" value="Genomic_DNA"/>
</dbReference>
<feature type="compositionally biased region" description="Low complexity" evidence="1">
    <location>
        <begin position="34"/>
        <end position="46"/>
    </location>
</feature>